<name>A0A4Y2J7T6_ARAVE</name>
<gene>
    <name evidence="1" type="ORF">AVEN_147107_1</name>
</gene>
<dbReference type="Proteomes" id="UP000499080">
    <property type="component" value="Unassembled WGS sequence"/>
</dbReference>
<sequence>MGNGNAVHYGKWECSALWEREMQCIMGKGNAVHYGKWECSALWESLKDDAQCSLCPLMKNLFQSSQNNTFIHITAMNFNFLAQEILHARCDGQILLP</sequence>
<protein>
    <submittedName>
        <fullName evidence="1">Uncharacterized protein</fullName>
    </submittedName>
</protein>
<organism evidence="1 2">
    <name type="scientific">Araneus ventricosus</name>
    <name type="common">Orbweaver spider</name>
    <name type="synonym">Epeira ventricosa</name>
    <dbReference type="NCBI Taxonomy" id="182803"/>
    <lineage>
        <taxon>Eukaryota</taxon>
        <taxon>Metazoa</taxon>
        <taxon>Ecdysozoa</taxon>
        <taxon>Arthropoda</taxon>
        <taxon>Chelicerata</taxon>
        <taxon>Arachnida</taxon>
        <taxon>Araneae</taxon>
        <taxon>Araneomorphae</taxon>
        <taxon>Entelegynae</taxon>
        <taxon>Araneoidea</taxon>
        <taxon>Araneidae</taxon>
        <taxon>Araneus</taxon>
    </lineage>
</organism>
<dbReference type="AlphaFoldDB" id="A0A4Y2J7T6"/>
<dbReference type="EMBL" id="BGPR01003280">
    <property type="protein sequence ID" value="GBM86005.1"/>
    <property type="molecule type" value="Genomic_DNA"/>
</dbReference>
<comment type="caution">
    <text evidence="1">The sequence shown here is derived from an EMBL/GenBank/DDBJ whole genome shotgun (WGS) entry which is preliminary data.</text>
</comment>
<accession>A0A4Y2J7T6</accession>
<reference evidence="1 2" key="1">
    <citation type="journal article" date="2019" name="Sci. Rep.">
        <title>Orb-weaving spider Araneus ventricosus genome elucidates the spidroin gene catalogue.</title>
        <authorList>
            <person name="Kono N."/>
            <person name="Nakamura H."/>
            <person name="Ohtoshi R."/>
            <person name="Moran D.A.P."/>
            <person name="Shinohara A."/>
            <person name="Yoshida Y."/>
            <person name="Fujiwara M."/>
            <person name="Mori M."/>
            <person name="Tomita M."/>
            <person name="Arakawa K."/>
        </authorList>
    </citation>
    <scope>NUCLEOTIDE SEQUENCE [LARGE SCALE GENOMIC DNA]</scope>
</reference>
<evidence type="ECO:0000313" key="1">
    <source>
        <dbReference type="EMBL" id="GBM86005.1"/>
    </source>
</evidence>
<keyword evidence="2" id="KW-1185">Reference proteome</keyword>
<evidence type="ECO:0000313" key="2">
    <source>
        <dbReference type="Proteomes" id="UP000499080"/>
    </source>
</evidence>
<proteinExistence type="predicted"/>